<feature type="domain" description="DUF7373" evidence="1">
    <location>
        <begin position="54"/>
        <end position="253"/>
    </location>
</feature>
<comment type="caution">
    <text evidence="3">The sequence shown here is derived from an EMBL/GenBank/DDBJ whole genome shotgun (WGS) entry which is preliminary data.</text>
</comment>
<dbReference type="Pfam" id="PF24088">
    <property type="entry name" value="DUF7373"/>
    <property type="match status" value="1"/>
</dbReference>
<dbReference type="PROSITE" id="PS51257">
    <property type="entry name" value="PROKAR_LIPOPROTEIN"/>
    <property type="match status" value="1"/>
</dbReference>
<dbReference type="EMBL" id="JACHIT010000002">
    <property type="protein sequence ID" value="MBB5916584.1"/>
    <property type="molecule type" value="Genomic_DNA"/>
</dbReference>
<dbReference type="Pfam" id="PF24092">
    <property type="entry name" value="DUF7373_C"/>
    <property type="match status" value="1"/>
</dbReference>
<protein>
    <submittedName>
        <fullName evidence="3">Uncharacterized protein</fullName>
    </submittedName>
</protein>
<evidence type="ECO:0000259" key="1">
    <source>
        <dbReference type="Pfam" id="PF24088"/>
    </source>
</evidence>
<reference evidence="3 4" key="1">
    <citation type="submission" date="2020-08" db="EMBL/GenBank/DDBJ databases">
        <title>Sequencing the genomes of 1000 actinobacteria strains.</title>
        <authorList>
            <person name="Klenk H.-P."/>
        </authorList>
    </citation>
    <scope>NUCLEOTIDE SEQUENCE [LARGE SCALE GENOMIC DNA]</scope>
    <source>
        <strain evidence="3 4">DSM 43582</strain>
    </source>
</reference>
<evidence type="ECO:0000313" key="3">
    <source>
        <dbReference type="EMBL" id="MBB5916584.1"/>
    </source>
</evidence>
<dbReference type="AlphaFoldDB" id="A0A7W9PI52"/>
<name>A0A7W9PI52_9NOCA</name>
<evidence type="ECO:0000313" key="4">
    <source>
        <dbReference type="Proteomes" id="UP000540412"/>
    </source>
</evidence>
<keyword evidence="4" id="KW-1185">Reference proteome</keyword>
<dbReference type="RefSeq" id="WP_040754254.1">
    <property type="nucleotide sequence ID" value="NZ_JACHIT010000002.1"/>
</dbReference>
<evidence type="ECO:0000259" key="2">
    <source>
        <dbReference type="Pfam" id="PF24092"/>
    </source>
</evidence>
<sequence length="416" mass="43640">MRAIDAGRAAAVLGAIALLLVAGCSTEGNPRPEYPDPGSLDAGAYGVEPLDAPADGNERYGRVLESTRMIEALIDPVEADPALTHFASPGHVIPLPTPATAAVFLAEPVRPVLERNGMLAGAEVDGSDVEAPAHGPVIGSARLLTTIVLRFPDAAAAERAARDIDAVDTAVSPENVAVPIPGQPAAHAHWRPTVPTLAATLATGDYVVSLLAGHTAPDLTALTTLADRAFAAQLPRLREFAATPADRLATLPLDPDGMIRRLVPDAPGRWSYPAVTITSKDVNAGWNATVQGHGVVYGPRASRLAGGDRETDHPVELRAVNGLNVMYRYADAATARRAFEASSGRYRANSGLRPASPPGAVPDARCWESLQSDALRSTRFLCALVHGRYVAAILTRELKTGQQKMAAQYGLLVNGE</sequence>
<proteinExistence type="predicted"/>
<accession>A0A7W9PI52</accession>
<dbReference type="InterPro" id="IPR055797">
    <property type="entry name" value="DUF7373"/>
</dbReference>
<gene>
    <name evidence="3" type="ORF">BJY24_005496</name>
</gene>
<dbReference type="InterPro" id="IPR056463">
    <property type="entry name" value="DUF7373_C"/>
</dbReference>
<dbReference type="Proteomes" id="UP000540412">
    <property type="component" value="Unassembled WGS sequence"/>
</dbReference>
<feature type="domain" description="DUF7373" evidence="2">
    <location>
        <begin position="292"/>
        <end position="414"/>
    </location>
</feature>
<organism evidence="3 4">
    <name type="scientific">Nocardia transvalensis</name>
    <dbReference type="NCBI Taxonomy" id="37333"/>
    <lineage>
        <taxon>Bacteria</taxon>
        <taxon>Bacillati</taxon>
        <taxon>Actinomycetota</taxon>
        <taxon>Actinomycetes</taxon>
        <taxon>Mycobacteriales</taxon>
        <taxon>Nocardiaceae</taxon>
        <taxon>Nocardia</taxon>
    </lineage>
</organism>